<proteinExistence type="predicted"/>
<evidence type="ECO:0000313" key="2">
    <source>
        <dbReference type="Proteomes" id="UP000633943"/>
    </source>
</evidence>
<dbReference type="EMBL" id="WTVP01000080">
    <property type="protein sequence ID" value="NMG17478.1"/>
    <property type="molecule type" value="Genomic_DNA"/>
</dbReference>
<sequence>MIPIKSEQLRVALLSHLIHLLDMGEVETLLDAGLSPDLLDTLRTASVRDLNAIAGMPQLDVSVHFAPATLEAAYRRHEAMTESRQLMEYHVQHGAHPQLLVHLFKMTMEQIREQRALLCPESQPRGRPPLPKPEVREAVQHAWPQICSRFSPQRQYVELHYVFPDLSIATLWYVVHEFDDCETA</sequence>
<reference evidence="1 2" key="1">
    <citation type="submission" date="2019-12" db="EMBL/GenBank/DDBJ databases">
        <title>Comparative genomics gives insights into the taxonomy of the Azoarcus-Aromatoleum group and reveals separate origins of nif in the plant-associated Azoarcus and non-plant-associated Aromatoleum sub-groups.</title>
        <authorList>
            <person name="Lafos M."/>
            <person name="Maluk M."/>
            <person name="Batista M."/>
            <person name="Junghare M."/>
            <person name="Carmona M."/>
            <person name="Faoro H."/>
            <person name="Cruz L.M."/>
            <person name="Battistoni F."/>
            <person name="De Souza E."/>
            <person name="Pedrosa F."/>
            <person name="Chen W.-M."/>
            <person name="Poole P.S."/>
            <person name="Dixon R.A."/>
            <person name="James E.K."/>
        </authorList>
    </citation>
    <scope>NUCLEOTIDE SEQUENCE [LARGE SCALE GENOMIC DNA]</scope>
    <source>
        <strain evidence="1 2">PbN1</strain>
    </source>
</reference>
<organism evidence="1 2">
    <name type="scientific">Aromatoleum bremense</name>
    <dbReference type="NCBI Taxonomy" id="76115"/>
    <lineage>
        <taxon>Bacteria</taxon>
        <taxon>Pseudomonadati</taxon>
        <taxon>Pseudomonadota</taxon>
        <taxon>Betaproteobacteria</taxon>
        <taxon>Rhodocyclales</taxon>
        <taxon>Rhodocyclaceae</taxon>
        <taxon>Aromatoleum</taxon>
    </lineage>
</organism>
<comment type="caution">
    <text evidence="1">The sequence shown here is derived from an EMBL/GenBank/DDBJ whole genome shotgun (WGS) entry which is preliminary data.</text>
</comment>
<dbReference type="Proteomes" id="UP000633943">
    <property type="component" value="Unassembled WGS sequence"/>
</dbReference>
<dbReference type="Pfam" id="PF11198">
    <property type="entry name" value="DUF2857"/>
    <property type="match status" value="1"/>
</dbReference>
<dbReference type="RefSeq" id="WP_169203991.1">
    <property type="nucleotide sequence ID" value="NZ_CP059467.1"/>
</dbReference>
<gene>
    <name evidence="1" type="ORF">GPA24_18435</name>
</gene>
<accession>A0ABX1P0B6</accession>
<protein>
    <submittedName>
        <fullName evidence="1">DUF2857 family protein</fullName>
    </submittedName>
</protein>
<keyword evidence="2" id="KW-1185">Reference proteome</keyword>
<evidence type="ECO:0000313" key="1">
    <source>
        <dbReference type="EMBL" id="NMG17478.1"/>
    </source>
</evidence>
<name>A0ABX1P0B6_9RHOO</name>
<dbReference type="InterPro" id="IPR021364">
    <property type="entry name" value="DUF2857"/>
</dbReference>